<dbReference type="STRING" id="748224.HMPREF9436_00261"/>
<evidence type="ECO:0008006" key="3">
    <source>
        <dbReference type="Google" id="ProtNLM"/>
    </source>
</evidence>
<accession>E2ZF32</accession>
<protein>
    <recommendedName>
        <fullName evidence="3">BioF2-like acetyltransferase domain-containing protein</fullName>
    </recommendedName>
</protein>
<dbReference type="RefSeq" id="WP_005937757.1">
    <property type="nucleotide sequence ID" value="NZ_GL538237.1"/>
</dbReference>
<evidence type="ECO:0000313" key="1">
    <source>
        <dbReference type="EMBL" id="EFQ08152.1"/>
    </source>
</evidence>
<dbReference type="InterPro" id="IPR016181">
    <property type="entry name" value="Acyl_CoA_acyltransferase"/>
</dbReference>
<comment type="caution">
    <text evidence="1">The sequence shown here is derived from an EMBL/GenBank/DDBJ whole genome shotgun (WGS) entry which is preliminary data.</text>
</comment>
<sequence length="255" mass="29915">MIRIDKKRHGLSYVELWFPNGEWKEIKCDMVRLHCLPEDENGNLELQHTLWTDLSKSEEELKQNIVSKTFKYDIRRSERDNITIRHFTSQYVLAHEEILQQFAKCYHEMYAEKNLDITLDVAAVKSCAQNGFLTMSVVYYEEEPIVFHSYLCDESVVILWHSCSNFRSEKDMMNIIGRANKRLHWEDWMYFKKLGISTYDWGGVFAYNSDNGIDKFKEAFGGVPHDYYHTPPRGKSLIGKAALAVYNLHPAAKKL</sequence>
<dbReference type="eggNOG" id="ENOG5032V5D">
    <property type="taxonomic scope" value="Bacteria"/>
</dbReference>
<dbReference type="SUPFAM" id="SSF55729">
    <property type="entry name" value="Acyl-CoA N-acyltransferases (Nat)"/>
    <property type="match status" value="1"/>
</dbReference>
<dbReference type="BioCyc" id="FCF748224-HMP:GTSS-1584-MONOMER"/>
<evidence type="ECO:0000313" key="2">
    <source>
        <dbReference type="Proteomes" id="UP000006028"/>
    </source>
</evidence>
<dbReference type="Proteomes" id="UP000006028">
    <property type="component" value="Unassembled WGS sequence"/>
</dbReference>
<gene>
    <name evidence="1" type="ORF">HMPREF9436_00261</name>
</gene>
<reference evidence="1 2" key="1">
    <citation type="submission" date="2010-08" db="EMBL/GenBank/DDBJ databases">
        <authorList>
            <person name="Weinstock G."/>
            <person name="Sodergren E."/>
            <person name="Clifton S."/>
            <person name="Fulton L."/>
            <person name="Fulton B."/>
            <person name="Courtney L."/>
            <person name="Fronick C."/>
            <person name="Harrison M."/>
            <person name="Strong C."/>
            <person name="Farmer C."/>
            <person name="Delahaunty K."/>
            <person name="Markovic C."/>
            <person name="Hall O."/>
            <person name="Minx P."/>
            <person name="Tomlinson C."/>
            <person name="Mitreva M."/>
            <person name="Hou S."/>
            <person name="Chen J."/>
            <person name="Wollam A."/>
            <person name="Pepin K.H."/>
            <person name="Johnson M."/>
            <person name="Bhonagiri V."/>
            <person name="Zhang X."/>
            <person name="Suruliraj S."/>
            <person name="Warren W."/>
            <person name="Chinwalla A."/>
            <person name="Mardis E.R."/>
            <person name="Wilson R.K."/>
        </authorList>
    </citation>
    <scope>NUCLEOTIDE SEQUENCE [LARGE SCALE GENOMIC DNA]</scope>
    <source>
        <strain evidence="1 2">KLE1255</strain>
    </source>
</reference>
<dbReference type="HOGENOM" id="CLU_095266_0_0_9"/>
<dbReference type="AlphaFoldDB" id="E2ZF32"/>
<name>E2ZF32_9FIRM</name>
<dbReference type="OrthoDB" id="5622654at2"/>
<dbReference type="Gene3D" id="3.40.630.30">
    <property type="match status" value="1"/>
</dbReference>
<proteinExistence type="predicted"/>
<dbReference type="EMBL" id="AECU01000025">
    <property type="protein sequence ID" value="EFQ08152.1"/>
    <property type="molecule type" value="Genomic_DNA"/>
</dbReference>
<organism evidence="1 2">
    <name type="scientific">Faecalibacterium cf. prausnitzii KLE1255</name>
    <dbReference type="NCBI Taxonomy" id="748224"/>
    <lineage>
        <taxon>Bacteria</taxon>
        <taxon>Bacillati</taxon>
        <taxon>Bacillota</taxon>
        <taxon>Clostridia</taxon>
        <taxon>Eubacteriales</taxon>
        <taxon>Oscillospiraceae</taxon>
        <taxon>Faecalibacterium</taxon>
    </lineage>
</organism>